<dbReference type="InterPro" id="IPR045800">
    <property type="entry name" value="HMBD"/>
</dbReference>
<dbReference type="SFLD" id="SFLDF00027">
    <property type="entry name" value="p-type_atpase"/>
    <property type="match status" value="1"/>
</dbReference>
<dbReference type="Pfam" id="PF19335">
    <property type="entry name" value="HMBD"/>
    <property type="match status" value="1"/>
</dbReference>
<dbReference type="NCBIfam" id="TIGR01525">
    <property type="entry name" value="ATPase-IB_hvy"/>
    <property type="match status" value="1"/>
</dbReference>
<evidence type="ECO:0000259" key="13">
    <source>
        <dbReference type="Pfam" id="PF19335"/>
    </source>
</evidence>
<dbReference type="InterPro" id="IPR023299">
    <property type="entry name" value="ATPase_P-typ_cyto_dom_N"/>
</dbReference>
<dbReference type="InterPro" id="IPR044492">
    <property type="entry name" value="P_typ_ATPase_HD_dom"/>
</dbReference>
<dbReference type="Gene3D" id="2.70.150.10">
    <property type="entry name" value="Calcium-transporting ATPase, cytoplasmic transduction domain A"/>
    <property type="match status" value="1"/>
</dbReference>
<dbReference type="SFLD" id="SFLDG00002">
    <property type="entry name" value="C1.7:_P-type_atpase_like"/>
    <property type="match status" value="1"/>
</dbReference>
<dbReference type="GO" id="GO:0060003">
    <property type="term" value="P:copper ion export"/>
    <property type="evidence" value="ECO:0007669"/>
    <property type="project" value="UniProtKB-ARBA"/>
</dbReference>
<name>A0A3S9P1Z5_9BACT</name>
<dbReference type="GO" id="GO:0005886">
    <property type="term" value="C:plasma membrane"/>
    <property type="evidence" value="ECO:0007669"/>
    <property type="project" value="UniProtKB-SubCell"/>
</dbReference>
<evidence type="ECO:0000256" key="6">
    <source>
        <dbReference type="ARBA" id="ARBA00022741"/>
    </source>
</evidence>
<dbReference type="PANTHER" id="PTHR43520:SF8">
    <property type="entry name" value="P-TYPE CU(+) TRANSPORTER"/>
    <property type="match status" value="1"/>
</dbReference>
<evidence type="ECO:0000313" key="15">
    <source>
        <dbReference type="Proteomes" id="UP000267268"/>
    </source>
</evidence>
<dbReference type="InterPro" id="IPR018303">
    <property type="entry name" value="ATPase_P-typ_P_site"/>
</dbReference>
<keyword evidence="3 11" id="KW-1003">Cell membrane</keyword>
<feature type="domain" description="Heavy metal binding" evidence="13">
    <location>
        <begin position="139"/>
        <end position="165"/>
    </location>
</feature>
<evidence type="ECO:0000256" key="3">
    <source>
        <dbReference type="ARBA" id="ARBA00022475"/>
    </source>
</evidence>
<dbReference type="FunFam" id="2.70.150.10:FF:000020">
    <property type="entry name" value="Copper-exporting P-type ATPase A"/>
    <property type="match status" value="1"/>
</dbReference>
<dbReference type="OrthoDB" id="909834at2"/>
<dbReference type="Gene3D" id="3.40.1110.10">
    <property type="entry name" value="Calcium-transporting ATPase, cytoplasmic domain N"/>
    <property type="match status" value="1"/>
</dbReference>
<dbReference type="InterPro" id="IPR059000">
    <property type="entry name" value="ATPase_P-type_domA"/>
</dbReference>
<evidence type="ECO:0000256" key="10">
    <source>
        <dbReference type="ARBA" id="ARBA00023136"/>
    </source>
</evidence>
<evidence type="ECO:0000313" key="14">
    <source>
        <dbReference type="EMBL" id="AZQ62207.1"/>
    </source>
</evidence>
<keyword evidence="5 11" id="KW-0479">Metal-binding</keyword>
<protein>
    <submittedName>
        <fullName evidence="14">Copper-translocating P-type ATPase</fullName>
    </submittedName>
</protein>
<organism evidence="14 15">
    <name type="scientific">Flammeovirga pectinis</name>
    <dbReference type="NCBI Taxonomy" id="2494373"/>
    <lineage>
        <taxon>Bacteria</taxon>
        <taxon>Pseudomonadati</taxon>
        <taxon>Bacteroidota</taxon>
        <taxon>Cytophagia</taxon>
        <taxon>Cytophagales</taxon>
        <taxon>Flammeovirgaceae</taxon>
        <taxon>Flammeovirga</taxon>
    </lineage>
</organism>
<dbReference type="GO" id="GO:0005524">
    <property type="term" value="F:ATP binding"/>
    <property type="evidence" value="ECO:0007669"/>
    <property type="project" value="UniProtKB-UniRule"/>
</dbReference>
<feature type="transmembrane region" description="Helical" evidence="11">
    <location>
        <begin position="817"/>
        <end position="836"/>
    </location>
</feature>
<keyword evidence="15" id="KW-1185">Reference proteome</keyword>
<dbReference type="PANTHER" id="PTHR43520">
    <property type="entry name" value="ATP7, ISOFORM B"/>
    <property type="match status" value="1"/>
</dbReference>
<gene>
    <name evidence="14" type="ORF">EI427_08145</name>
</gene>
<dbReference type="InterPro" id="IPR008250">
    <property type="entry name" value="ATPase_P-typ_transduc_dom_A_sf"/>
</dbReference>
<keyword evidence="9 11" id="KW-1133">Transmembrane helix</keyword>
<dbReference type="GO" id="GO:0055070">
    <property type="term" value="P:copper ion homeostasis"/>
    <property type="evidence" value="ECO:0007669"/>
    <property type="project" value="TreeGrafter"/>
</dbReference>
<keyword evidence="10 11" id="KW-0472">Membrane</keyword>
<keyword evidence="7 11" id="KW-0067">ATP-binding</keyword>
<dbReference type="NCBIfam" id="TIGR01494">
    <property type="entry name" value="ATPase_P-type"/>
    <property type="match status" value="1"/>
</dbReference>
<evidence type="ECO:0000256" key="7">
    <source>
        <dbReference type="ARBA" id="ARBA00022840"/>
    </source>
</evidence>
<dbReference type="Pfam" id="PF00122">
    <property type="entry name" value="E1-E2_ATPase"/>
    <property type="match status" value="1"/>
</dbReference>
<evidence type="ECO:0000256" key="1">
    <source>
        <dbReference type="ARBA" id="ARBA00004651"/>
    </source>
</evidence>
<dbReference type="KEGG" id="fll:EI427_08145"/>
<dbReference type="SUPFAM" id="SSF56784">
    <property type="entry name" value="HAD-like"/>
    <property type="match status" value="1"/>
</dbReference>
<dbReference type="InterPro" id="IPR023298">
    <property type="entry name" value="ATPase_P-typ_TM_dom_sf"/>
</dbReference>
<dbReference type="InterPro" id="IPR027256">
    <property type="entry name" value="P-typ_ATPase_IB"/>
</dbReference>
<reference evidence="14 15" key="1">
    <citation type="submission" date="2018-12" db="EMBL/GenBank/DDBJ databases">
        <title>Flammeovirga pectinis sp. nov., isolated from the gut of the Korean scallop, Patinopecten yessoensis.</title>
        <authorList>
            <person name="Bae J.-W."/>
            <person name="Jeong Y.-S."/>
            <person name="Kang W."/>
        </authorList>
    </citation>
    <scope>NUCLEOTIDE SEQUENCE [LARGE SCALE GENOMIC DNA]</scope>
    <source>
        <strain evidence="14 15">L12M1</strain>
    </source>
</reference>
<evidence type="ECO:0000259" key="12">
    <source>
        <dbReference type="Pfam" id="PF00122"/>
    </source>
</evidence>
<dbReference type="CDD" id="cd02094">
    <property type="entry name" value="P-type_ATPase_Cu-like"/>
    <property type="match status" value="1"/>
</dbReference>
<dbReference type="SFLD" id="SFLDS00003">
    <property type="entry name" value="Haloacid_Dehalogenase"/>
    <property type="match status" value="1"/>
</dbReference>
<accession>A0A3S9P1Z5</accession>
<dbReference type="SUPFAM" id="SSF81660">
    <property type="entry name" value="Metal cation-transporting ATPase, ATP-binding domain N"/>
    <property type="match status" value="1"/>
</dbReference>
<dbReference type="PRINTS" id="PR00943">
    <property type="entry name" value="CUATPASE"/>
</dbReference>
<dbReference type="Pfam" id="PF00702">
    <property type="entry name" value="Hydrolase"/>
    <property type="match status" value="1"/>
</dbReference>
<feature type="domain" description="P-type ATPase A" evidence="12">
    <location>
        <begin position="330"/>
        <end position="428"/>
    </location>
</feature>
<dbReference type="AlphaFoldDB" id="A0A3S9P1Z5"/>
<feature type="transmembrane region" description="Helical" evidence="11">
    <location>
        <begin position="448"/>
        <end position="467"/>
    </location>
</feature>
<dbReference type="InterPro" id="IPR023214">
    <property type="entry name" value="HAD_sf"/>
</dbReference>
<feature type="transmembrane region" description="Helical" evidence="11">
    <location>
        <begin position="789"/>
        <end position="811"/>
    </location>
</feature>
<feature type="transmembrane region" description="Helical" evidence="11">
    <location>
        <begin position="254"/>
        <end position="281"/>
    </location>
</feature>
<feature type="transmembrane region" description="Helical" evidence="11">
    <location>
        <begin position="221"/>
        <end position="242"/>
    </location>
</feature>
<dbReference type="GO" id="GO:0043682">
    <property type="term" value="F:P-type divalent copper transporter activity"/>
    <property type="evidence" value="ECO:0007669"/>
    <property type="project" value="TreeGrafter"/>
</dbReference>
<evidence type="ECO:0000256" key="4">
    <source>
        <dbReference type="ARBA" id="ARBA00022692"/>
    </source>
</evidence>
<evidence type="ECO:0000256" key="9">
    <source>
        <dbReference type="ARBA" id="ARBA00022989"/>
    </source>
</evidence>
<dbReference type="PRINTS" id="PR00119">
    <property type="entry name" value="CATATPASE"/>
</dbReference>
<sequence>MKELVLDTTLGCKACEAKVQPLLDADPRVIDWEIKDGHILRVVTEGACQKCINKIISEKGYLVKEQLSAKEVDAKDYADKILHDIPEIEYDKPEVTADNAGKYYCPMQCEGDLLHDQMGDCSICGMPLEKIPEAKTPVKYACSMHPDIEYDTPGDCPICGMPLEPIITEQDKEEQNEALTDMTKRFKLSLFFTIPVAFIAMAGHLFPALHHEMLGLMSQTSWNAIEFVLTIPMVFYTGWVFLKRAWSSIVSRNFNMWTLIGIGTTVAFVFSTFALFFPNVFPGQFKQNGAVDVYFEATCVILLLVMVGQLMELRAHSQTNSALKALLNWTPSTATIVKENKEIIVAAEHIKVDDVIRIKPGEKVVVDGVLIDGHGTIDTAMITGEPIPVEVKKGDKVTSGTINTNGSFLMLATKVGKETLLSKIIEMVNDASRSRAPIQKLADQIAKYFVPIVVSVSIITFLLWLFLYNGEDAATYALVNAVAVLLIACPCALGLATPMSIMVGTGKGAQNGILIKNAEALQGLGDVNVLMIDKTGTITEGKPTVYQVIASGNYTVNDVLCLAASLDKNSDHPIAKAIVLEAKNKGLSLLESTNFSYEIGKGSNGVIKDRNVKIGNLKMMEGEADVFTIKSKVQKEFKKNITTVYVSNNNKVIGAIALADQIKKESKEAIESLQKKNIEVIMLTGDNVETATYVADQVGITTFKAECLPEDKLKFVEKYQSKGFKVAMAGDGINDAPALTKADIGIAMGNGTDVAIESAEITLLKGDLSNLLKAFTLSTKVMKNIKENLVFAFFYNVLGVPIAAGILFPFFGILLSPMLATLAMSFSSVSVITNAMRLKRVVL</sequence>
<evidence type="ECO:0000256" key="2">
    <source>
        <dbReference type="ARBA" id="ARBA00006024"/>
    </source>
</evidence>
<feature type="transmembrane region" description="Helical" evidence="11">
    <location>
        <begin position="473"/>
        <end position="496"/>
    </location>
</feature>
<keyword evidence="6 11" id="KW-0547">Nucleotide-binding</keyword>
<dbReference type="EMBL" id="CP034562">
    <property type="protein sequence ID" value="AZQ62207.1"/>
    <property type="molecule type" value="Genomic_DNA"/>
</dbReference>
<dbReference type="RefSeq" id="WP_126613479.1">
    <property type="nucleotide sequence ID" value="NZ_CP034562.1"/>
</dbReference>
<dbReference type="PROSITE" id="PS00154">
    <property type="entry name" value="ATPASE_E1_E2"/>
    <property type="match status" value="1"/>
</dbReference>
<dbReference type="Gene3D" id="3.40.50.1000">
    <property type="entry name" value="HAD superfamily/HAD-like"/>
    <property type="match status" value="1"/>
</dbReference>
<keyword evidence="4 11" id="KW-0812">Transmembrane</keyword>
<evidence type="ECO:0000256" key="8">
    <source>
        <dbReference type="ARBA" id="ARBA00022967"/>
    </source>
</evidence>
<comment type="subcellular location">
    <subcellularLocation>
        <location evidence="1">Cell membrane</location>
        <topology evidence="1">Multi-pass membrane protein</topology>
    </subcellularLocation>
</comment>
<evidence type="ECO:0000256" key="5">
    <source>
        <dbReference type="ARBA" id="ARBA00022723"/>
    </source>
</evidence>
<feature type="transmembrane region" description="Helical" evidence="11">
    <location>
        <begin position="293"/>
        <end position="311"/>
    </location>
</feature>
<dbReference type="NCBIfam" id="TIGR01511">
    <property type="entry name" value="ATPase-IB1_Cu"/>
    <property type="match status" value="1"/>
</dbReference>
<dbReference type="InterPro" id="IPR036412">
    <property type="entry name" value="HAD-like_sf"/>
</dbReference>
<feature type="transmembrane region" description="Helical" evidence="11">
    <location>
        <begin position="188"/>
        <end position="209"/>
    </location>
</feature>
<evidence type="ECO:0000256" key="11">
    <source>
        <dbReference type="RuleBase" id="RU362081"/>
    </source>
</evidence>
<proteinExistence type="inferred from homology"/>
<dbReference type="Proteomes" id="UP000267268">
    <property type="component" value="Chromosome 1"/>
</dbReference>
<dbReference type="SUPFAM" id="SSF81665">
    <property type="entry name" value="Calcium ATPase, transmembrane domain M"/>
    <property type="match status" value="1"/>
</dbReference>
<comment type="similarity">
    <text evidence="2 11">Belongs to the cation transport ATPase (P-type) (TC 3.A.3) family. Type IB subfamily.</text>
</comment>
<dbReference type="GO" id="GO:0005507">
    <property type="term" value="F:copper ion binding"/>
    <property type="evidence" value="ECO:0007669"/>
    <property type="project" value="TreeGrafter"/>
</dbReference>
<dbReference type="InterPro" id="IPR001757">
    <property type="entry name" value="P_typ_ATPase"/>
</dbReference>
<dbReference type="GO" id="GO:0016887">
    <property type="term" value="F:ATP hydrolysis activity"/>
    <property type="evidence" value="ECO:0007669"/>
    <property type="project" value="InterPro"/>
</dbReference>
<keyword evidence="8" id="KW-1278">Translocase</keyword>
<dbReference type="SUPFAM" id="SSF81653">
    <property type="entry name" value="Calcium ATPase, transduction domain A"/>
    <property type="match status" value="1"/>
</dbReference>